<gene>
    <name evidence="2" type="ORF">DPM19_06905</name>
</gene>
<sequence>MAGAARAMAEAAKIMDAAARALAKQAGSGPARPATRRPAARKPAAKPATRPAAKPKAKRGTGRMKPPAPAGLLPSRSEPMRPDSGFLAGVTSNNENRSR</sequence>
<feature type="compositionally biased region" description="Polar residues" evidence="1">
    <location>
        <begin position="90"/>
        <end position="99"/>
    </location>
</feature>
<feature type="compositionally biased region" description="Basic residues" evidence="1">
    <location>
        <begin position="53"/>
        <end position="62"/>
    </location>
</feature>
<feature type="region of interest" description="Disordered" evidence="1">
    <location>
        <begin position="20"/>
        <end position="99"/>
    </location>
</feature>
<evidence type="ECO:0000313" key="3">
    <source>
        <dbReference type="Proteomes" id="UP000251891"/>
    </source>
</evidence>
<keyword evidence="3" id="KW-1185">Reference proteome</keyword>
<dbReference type="AlphaFoldDB" id="A0A365H8U5"/>
<evidence type="ECO:0000313" key="2">
    <source>
        <dbReference type="EMBL" id="RAY15525.1"/>
    </source>
</evidence>
<evidence type="ECO:0000256" key="1">
    <source>
        <dbReference type="SAM" id="MobiDB-lite"/>
    </source>
</evidence>
<name>A0A365H8U5_9ACTN</name>
<proteinExistence type="predicted"/>
<comment type="caution">
    <text evidence="2">The sequence shown here is derived from an EMBL/GenBank/DDBJ whole genome shotgun (WGS) entry which is preliminary data.</text>
</comment>
<dbReference type="Proteomes" id="UP000251891">
    <property type="component" value="Unassembled WGS sequence"/>
</dbReference>
<organism evidence="2 3">
    <name type="scientific">Actinomadura craniellae</name>
    <dbReference type="NCBI Taxonomy" id="2231787"/>
    <lineage>
        <taxon>Bacteria</taxon>
        <taxon>Bacillati</taxon>
        <taxon>Actinomycetota</taxon>
        <taxon>Actinomycetes</taxon>
        <taxon>Streptosporangiales</taxon>
        <taxon>Thermomonosporaceae</taxon>
        <taxon>Actinomadura</taxon>
    </lineage>
</organism>
<feature type="compositionally biased region" description="Low complexity" evidence="1">
    <location>
        <begin position="20"/>
        <end position="33"/>
    </location>
</feature>
<feature type="compositionally biased region" description="Basic residues" evidence="1">
    <location>
        <begin position="34"/>
        <end position="44"/>
    </location>
</feature>
<dbReference type="EMBL" id="QLYX01000003">
    <property type="protein sequence ID" value="RAY15525.1"/>
    <property type="molecule type" value="Genomic_DNA"/>
</dbReference>
<protein>
    <submittedName>
        <fullName evidence="2">Uncharacterized protein</fullName>
    </submittedName>
</protein>
<accession>A0A365H8U5</accession>
<reference evidence="2 3" key="1">
    <citation type="submission" date="2018-06" db="EMBL/GenBank/DDBJ databases">
        <title>Actinomadura craniellae sp. nov. isolated from marine sponge Craniella sp.</title>
        <authorList>
            <person name="Li L."/>
            <person name="Xu Q.H."/>
            <person name="Lin H.W."/>
            <person name="Lu Y.H."/>
        </authorList>
    </citation>
    <scope>NUCLEOTIDE SEQUENCE [LARGE SCALE GENOMIC DNA]</scope>
    <source>
        <strain evidence="2 3">LHW63021</strain>
    </source>
</reference>